<comment type="caution">
    <text evidence="3">The sequence shown here is derived from an EMBL/GenBank/DDBJ whole genome shotgun (WGS) entry which is preliminary data.</text>
</comment>
<dbReference type="InterPro" id="IPR034268">
    <property type="entry name" value="RBM25_RRM"/>
</dbReference>
<dbReference type="EMBL" id="JASFZW010000010">
    <property type="protein sequence ID" value="KAK2076508.1"/>
    <property type="molecule type" value="Genomic_DNA"/>
</dbReference>
<dbReference type="CDD" id="cd12446">
    <property type="entry name" value="RRM_RBM25"/>
    <property type="match status" value="1"/>
</dbReference>
<evidence type="ECO:0000313" key="4">
    <source>
        <dbReference type="Proteomes" id="UP001255856"/>
    </source>
</evidence>
<evidence type="ECO:0000313" key="3">
    <source>
        <dbReference type="EMBL" id="KAK2076508.1"/>
    </source>
</evidence>
<dbReference type="PROSITE" id="PS50102">
    <property type="entry name" value="RRM"/>
    <property type="match status" value="1"/>
</dbReference>
<dbReference type="PANTHER" id="PTHR47334:SF2">
    <property type="entry name" value="RNA-BINDING MOTIF PROTEIN 25"/>
    <property type="match status" value="1"/>
</dbReference>
<dbReference type="InterPro" id="IPR035979">
    <property type="entry name" value="RBD_domain_sf"/>
</dbReference>
<evidence type="ECO:0000256" key="1">
    <source>
        <dbReference type="PROSITE-ProRule" id="PRU00176"/>
    </source>
</evidence>
<evidence type="ECO:0000259" key="2">
    <source>
        <dbReference type="PROSITE" id="PS50102"/>
    </source>
</evidence>
<dbReference type="PANTHER" id="PTHR47334">
    <property type="entry name" value="SPLICING FACTOR PWI DOMAIN-CONTAINING PROTEIN / RNA RECOGNITION MOTIF (RRM)-CONTAINING PROTEIN"/>
    <property type="match status" value="1"/>
</dbReference>
<feature type="domain" description="RRM" evidence="2">
    <location>
        <begin position="11"/>
        <end position="89"/>
    </location>
</feature>
<dbReference type="SMART" id="SM00360">
    <property type="entry name" value="RRM"/>
    <property type="match status" value="1"/>
</dbReference>
<dbReference type="Pfam" id="PF00076">
    <property type="entry name" value="RRM_1"/>
    <property type="match status" value="1"/>
</dbReference>
<reference evidence="3" key="1">
    <citation type="submission" date="2021-01" db="EMBL/GenBank/DDBJ databases">
        <authorList>
            <person name="Eckstrom K.M.E."/>
        </authorList>
    </citation>
    <scope>NUCLEOTIDE SEQUENCE</scope>
    <source>
        <strain evidence="3">UVCC 0001</strain>
    </source>
</reference>
<dbReference type="Gene3D" id="3.30.70.330">
    <property type="match status" value="1"/>
</dbReference>
<proteinExistence type="predicted"/>
<dbReference type="InterPro" id="IPR012677">
    <property type="entry name" value="Nucleotide-bd_a/b_plait_sf"/>
</dbReference>
<sequence length="107" mass="11471">MYGGGIPPKSTTMYVGRIPASLSDDTLQGVLQACGEVQSWKPTLDPDTGKSKGFGFVSFVQAEGVITTLRVLHDREIDGQKLIVKTNKVGGRCMVFVRSERKGGVLG</sequence>
<dbReference type="AlphaFoldDB" id="A0AAD9IEA9"/>
<dbReference type="Proteomes" id="UP001255856">
    <property type="component" value="Unassembled WGS sequence"/>
</dbReference>
<name>A0AAD9IEA9_PROWI</name>
<dbReference type="SUPFAM" id="SSF54928">
    <property type="entry name" value="RNA-binding domain, RBD"/>
    <property type="match status" value="1"/>
</dbReference>
<organism evidence="3 4">
    <name type="scientific">Prototheca wickerhamii</name>
    <dbReference type="NCBI Taxonomy" id="3111"/>
    <lineage>
        <taxon>Eukaryota</taxon>
        <taxon>Viridiplantae</taxon>
        <taxon>Chlorophyta</taxon>
        <taxon>core chlorophytes</taxon>
        <taxon>Trebouxiophyceae</taxon>
        <taxon>Chlorellales</taxon>
        <taxon>Chlorellaceae</taxon>
        <taxon>Prototheca</taxon>
    </lineage>
</organism>
<keyword evidence="1" id="KW-0694">RNA-binding</keyword>
<dbReference type="InterPro" id="IPR000504">
    <property type="entry name" value="RRM_dom"/>
</dbReference>
<protein>
    <recommendedName>
        <fullName evidence="2">RRM domain-containing protein</fullName>
    </recommendedName>
</protein>
<gene>
    <name evidence="3" type="ORF">QBZ16_001034</name>
</gene>
<accession>A0AAD9IEA9</accession>
<keyword evidence="4" id="KW-1185">Reference proteome</keyword>
<dbReference type="InterPro" id="IPR053294">
    <property type="entry name" value="RBM_PWI_domain"/>
</dbReference>
<dbReference type="GO" id="GO:0003723">
    <property type="term" value="F:RNA binding"/>
    <property type="evidence" value="ECO:0007669"/>
    <property type="project" value="UniProtKB-UniRule"/>
</dbReference>